<evidence type="ECO:0000256" key="10">
    <source>
        <dbReference type="SAM" id="Phobius"/>
    </source>
</evidence>
<dbReference type="OrthoDB" id="10029326at2759"/>
<evidence type="ECO:0000313" key="13">
    <source>
        <dbReference type="Proteomes" id="UP001063166"/>
    </source>
</evidence>
<evidence type="ECO:0000313" key="12">
    <source>
        <dbReference type="EMBL" id="GLB33322.1"/>
    </source>
</evidence>
<sequence length="292" mass="31211">MAGRLLVAAALCPLALAFSDTVPLVAWSTYPSKTLDRLPSNAARSQTILESILSNDDVCGLDAVILAQQEGLHASDLRTLSPSSKLVHILSDSHSQRQYQYLTVQPGSDLTATAEAISARCGSQLITITPGTVPGHFSHTSKNVVNIKLPSLANEIGGTRKDKVALYTSQLADELAYLSTTYPKHLVVYTGSSPLSFAVQHQHSARQSPDIDDPPTRPVLESLFAPANTTLPEGGVLKRYQLLTPGLITTLLVAVFVFVPIVMVGFNALASIQSPLRVEAAKGYNAAEKKNQ</sequence>
<dbReference type="EMBL" id="BRPK01000001">
    <property type="protein sequence ID" value="GLB33322.1"/>
    <property type="molecule type" value="Genomic_DNA"/>
</dbReference>
<reference evidence="12" key="1">
    <citation type="submission" date="2022-07" db="EMBL/GenBank/DDBJ databases">
        <title>The genome of Lyophyllum shimeji provides insight into the initial evolution of ectomycorrhizal fungal genome.</title>
        <authorList>
            <person name="Kobayashi Y."/>
            <person name="Shibata T."/>
            <person name="Hirakawa H."/>
            <person name="Shigenobu S."/>
            <person name="Nishiyama T."/>
            <person name="Yamada A."/>
            <person name="Hasebe M."/>
            <person name="Kawaguchi M."/>
        </authorList>
    </citation>
    <scope>NUCLEOTIDE SEQUENCE</scope>
    <source>
        <strain evidence="12">AT787</strain>
    </source>
</reference>
<keyword evidence="13" id="KW-1185">Reference proteome</keyword>
<evidence type="ECO:0000256" key="1">
    <source>
        <dbReference type="ARBA" id="ARBA00004115"/>
    </source>
</evidence>
<dbReference type="GO" id="GO:0006078">
    <property type="term" value="P:(1-&gt;6)-beta-D-glucan biosynthetic process"/>
    <property type="evidence" value="ECO:0007669"/>
    <property type="project" value="TreeGrafter"/>
</dbReference>
<evidence type="ECO:0000256" key="5">
    <source>
        <dbReference type="ARBA" id="ARBA00022729"/>
    </source>
</evidence>
<comment type="similarity">
    <text evidence="2">Belongs to the BIG1 family.</text>
</comment>
<evidence type="ECO:0000256" key="11">
    <source>
        <dbReference type="SAM" id="SignalP"/>
    </source>
</evidence>
<keyword evidence="6" id="KW-0256">Endoplasmic reticulum</keyword>
<evidence type="ECO:0000256" key="7">
    <source>
        <dbReference type="ARBA" id="ARBA00022989"/>
    </source>
</evidence>
<evidence type="ECO:0000256" key="8">
    <source>
        <dbReference type="ARBA" id="ARBA00023136"/>
    </source>
</evidence>
<comment type="caution">
    <text evidence="12">The sequence shown here is derived from an EMBL/GenBank/DDBJ whole genome shotgun (WGS) entry which is preliminary data.</text>
</comment>
<feature type="transmembrane region" description="Helical" evidence="10">
    <location>
        <begin position="247"/>
        <end position="269"/>
    </location>
</feature>
<organism evidence="12 13">
    <name type="scientific">Lyophyllum shimeji</name>
    <name type="common">Hon-shimeji</name>
    <name type="synonym">Tricholoma shimeji</name>
    <dbReference type="NCBI Taxonomy" id="47721"/>
    <lineage>
        <taxon>Eukaryota</taxon>
        <taxon>Fungi</taxon>
        <taxon>Dikarya</taxon>
        <taxon>Basidiomycota</taxon>
        <taxon>Agaricomycotina</taxon>
        <taxon>Agaricomycetes</taxon>
        <taxon>Agaricomycetidae</taxon>
        <taxon>Agaricales</taxon>
        <taxon>Tricholomatineae</taxon>
        <taxon>Lyophyllaceae</taxon>
        <taxon>Lyophyllum</taxon>
    </lineage>
</organism>
<keyword evidence="8 10" id="KW-0472">Membrane</keyword>
<dbReference type="PANTHER" id="PTHR28285:SF1">
    <property type="entry name" value="PROTEIN BIG1"/>
    <property type="match status" value="1"/>
</dbReference>
<keyword evidence="4 10" id="KW-0812">Transmembrane</keyword>
<evidence type="ECO:0000256" key="2">
    <source>
        <dbReference type="ARBA" id="ARBA00008203"/>
    </source>
</evidence>
<keyword evidence="5 11" id="KW-0732">Signal</keyword>
<dbReference type="GO" id="GO:0071555">
    <property type="term" value="P:cell wall organization"/>
    <property type="evidence" value="ECO:0007669"/>
    <property type="project" value="UniProtKB-KW"/>
</dbReference>
<comment type="subcellular location">
    <subcellularLocation>
        <location evidence="1">Endoplasmic reticulum membrane</location>
        <topology evidence="1">Single-pass type I membrane protein</topology>
    </subcellularLocation>
</comment>
<evidence type="ECO:0000256" key="3">
    <source>
        <dbReference type="ARBA" id="ARBA00022089"/>
    </source>
</evidence>
<dbReference type="Proteomes" id="UP001063166">
    <property type="component" value="Unassembled WGS sequence"/>
</dbReference>
<dbReference type="AlphaFoldDB" id="A0A9P3PCL6"/>
<accession>A0A9P3PCL6</accession>
<protein>
    <recommendedName>
        <fullName evidence="3">Protein BIG1</fullName>
    </recommendedName>
</protein>
<feature type="signal peptide" evidence="11">
    <location>
        <begin position="1"/>
        <end position="17"/>
    </location>
</feature>
<dbReference type="PANTHER" id="PTHR28285">
    <property type="entry name" value="PROTEIN BIG1"/>
    <property type="match status" value="1"/>
</dbReference>
<evidence type="ECO:0000256" key="4">
    <source>
        <dbReference type="ARBA" id="ARBA00022692"/>
    </source>
</evidence>
<evidence type="ECO:0000256" key="9">
    <source>
        <dbReference type="ARBA" id="ARBA00023316"/>
    </source>
</evidence>
<keyword evidence="7 10" id="KW-1133">Transmembrane helix</keyword>
<dbReference type="InterPro" id="IPR037654">
    <property type="entry name" value="Big1"/>
</dbReference>
<dbReference type="GO" id="GO:0009272">
    <property type="term" value="P:fungal-type cell wall biogenesis"/>
    <property type="evidence" value="ECO:0007669"/>
    <property type="project" value="TreeGrafter"/>
</dbReference>
<gene>
    <name evidence="12" type="ORF">LshimejAT787_0102060</name>
</gene>
<proteinExistence type="inferred from homology"/>
<feature type="chain" id="PRO_5040151951" description="Protein BIG1" evidence="11">
    <location>
        <begin position="18"/>
        <end position="292"/>
    </location>
</feature>
<evidence type="ECO:0000256" key="6">
    <source>
        <dbReference type="ARBA" id="ARBA00022824"/>
    </source>
</evidence>
<keyword evidence="9" id="KW-0961">Cell wall biogenesis/degradation</keyword>
<dbReference type="GO" id="GO:0005789">
    <property type="term" value="C:endoplasmic reticulum membrane"/>
    <property type="evidence" value="ECO:0007669"/>
    <property type="project" value="UniProtKB-SubCell"/>
</dbReference>
<name>A0A9P3PCL6_LYOSH</name>